<accession>A0AAV5UME3</accession>
<organism evidence="1 2">
    <name type="scientific">Pristionchus entomophagus</name>
    <dbReference type="NCBI Taxonomy" id="358040"/>
    <lineage>
        <taxon>Eukaryota</taxon>
        <taxon>Metazoa</taxon>
        <taxon>Ecdysozoa</taxon>
        <taxon>Nematoda</taxon>
        <taxon>Chromadorea</taxon>
        <taxon>Rhabditida</taxon>
        <taxon>Rhabditina</taxon>
        <taxon>Diplogasteromorpha</taxon>
        <taxon>Diplogasteroidea</taxon>
        <taxon>Neodiplogasteridae</taxon>
        <taxon>Pristionchus</taxon>
    </lineage>
</organism>
<feature type="non-terminal residue" evidence="1">
    <location>
        <position position="1"/>
    </location>
</feature>
<reference evidence="1" key="1">
    <citation type="submission" date="2023-10" db="EMBL/GenBank/DDBJ databases">
        <title>Genome assembly of Pristionchus species.</title>
        <authorList>
            <person name="Yoshida K."/>
            <person name="Sommer R.J."/>
        </authorList>
    </citation>
    <scope>NUCLEOTIDE SEQUENCE</scope>
    <source>
        <strain evidence="1">RS0144</strain>
    </source>
</reference>
<evidence type="ECO:0000313" key="1">
    <source>
        <dbReference type="EMBL" id="GMT07757.1"/>
    </source>
</evidence>
<feature type="non-terminal residue" evidence="1">
    <location>
        <position position="146"/>
    </location>
</feature>
<dbReference type="AlphaFoldDB" id="A0AAV5UME3"/>
<comment type="caution">
    <text evidence="1">The sequence shown here is derived from an EMBL/GenBank/DDBJ whole genome shotgun (WGS) entry which is preliminary data.</text>
</comment>
<dbReference type="Proteomes" id="UP001432027">
    <property type="component" value="Unassembled WGS sequence"/>
</dbReference>
<dbReference type="EMBL" id="BTSX01000006">
    <property type="protein sequence ID" value="GMT07757.1"/>
    <property type="molecule type" value="Genomic_DNA"/>
</dbReference>
<sequence>LVGVDLSDDVGGKAGLDLLDVLVDLLGGLAGAEGVEDLSSGLLGGGRELEHAGAGLIGVRLDVLGELAQTLDDLVDGEDADLVGELGLVGLDLSADGGRQTGLDLLALLDLGLGVLVGDEDLDDLAGGGLGGGGQLGDAGSGLIGV</sequence>
<proteinExistence type="predicted"/>
<gene>
    <name evidence="1" type="ORF">PENTCL1PPCAC_29931</name>
</gene>
<name>A0AAV5UME3_9BILA</name>
<protein>
    <submittedName>
        <fullName evidence="1">Uncharacterized protein</fullName>
    </submittedName>
</protein>
<evidence type="ECO:0000313" key="2">
    <source>
        <dbReference type="Proteomes" id="UP001432027"/>
    </source>
</evidence>
<keyword evidence="2" id="KW-1185">Reference proteome</keyword>